<dbReference type="PANTHER" id="PTHR35446">
    <property type="entry name" value="SI:CH211-175M2.5"/>
    <property type="match status" value="1"/>
</dbReference>
<proteinExistence type="predicted"/>
<dbReference type="Proteomes" id="UP000306552">
    <property type="component" value="Unassembled WGS sequence"/>
</dbReference>
<accession>A0A4U5TQX6</accession>
<evidence type="ECO:0000313" key="3">
    <source>
        <dbReference type="Proteomes" id="UP000306552"/>
    </source>
</evidence>
<gene>
    <name evidence="2" type="ORF">FCN74_06235</name>
</gene>
<dbReference type="EMBL" id="SWMU01000002">
    <property type="protein sequence ID" value="TKS56627.1"/>
    <property type="molecule type" value="Genomic_DNA"/>
</dbReference>
<dbReference type="Gene3D" id="1.20.1290.10">
    <property type="entry name" value="AhpD-like"/>
    <property type="match status" value="1"/>
</dbReference>
<dbReference type="OrthoDB" id="9808310at2"/>
<dbReference type="AlphaFoldDB" id="A0A4U5TQX6"/>
<organism evidence="2 3">
    <name type="scientific">Mesohalobacter halotolerans</name>
    <dbReference type="NCBI Taxonomy" id="1883405"/>
    <lineage>
        <taxon>Bacteria</taxon>
        <taxon>Pseudomonadati</taxon>
        <taxon>Bacteroidota</taxon>
        <taxon>Flavobacteriia</taxon>
        <taxon>Flavobacteriales</taxon>
        <taxon>Flavobacteriaceae</taxon>
        <taxon>Mesohalobacter</taxon>
    </lineage>
</organism>
<sequence length="184" mass="20319">MSTFELKTIDNADVEARPILKSAKDNMGMVPNLFAVMANNPSLLKAYTSADESFRQDSGFSPVEQEVLLLSIAVENGCTYCVAAHSFIADNQSNVPEEFTNAIRKGKTIPDTKLEALSQYAKAVVKTRGYPSDEVTQAFRDQGYTNRHIAGVVTAVGMKTFSNYINHIANTPLDQAFESRKWDK</sequence>
<dbReference type="Pfam" id="PF02627">
    <property type="entry name" value="CMD"/>
    <property type="match status" value="1"/>
</dbReference>
<dbReference type="RefSeq" id="WP_138931729.1">
    <property type="nucleotide sequence ID" value="NZ_SWMU01000002.1"/>
</dbReference>
<protein>
    <submittedName>
        <fullName evidence="2">Carboxymuconolactone decarboxylase family protein</fullName>
    </submittedName>
</protein>
<feature type="domain" description="Carboxymuconolactone decarboxylase-like" evidence="1">
    <location>
        <begin position="41"/>
        <end position="104"/>
    </location>
</feature>
<keyword evidence="3" id="KW-1185">Reference proteome</keyword>
<name>A0A4U5TQX6_9FLAO</name>
<reference evidence="2 3" key="1">
    <citation type="submission" date="2019-04" db="EMBL/GenBank/DDBJ databases">
        <title>Psychroflexus halotolerans sp. nov., isolated from a marine solar saltern.</title>
        <authorList>
            <person name="Feng X."/>
        </authorList>
    </citation>
    <scope>NUCLEOTIDE SEQUENCE [LARGE SCALE GENOMIC DNA]</scope>
    <source>
        <strain evidence="2 3">WDS2C27</strain>
    </source>
</reference>
<dbReference type="GO" id="GO:0051920">
    <property type="term" value="F:peroxiredoxin activity"/>
    <property type="evidence" value="ECO:0007669"/>
    <property type="project" value="InterPro"/>
</dbReference>
<evidence type="ECO:0000259" key="1">
    <source>
        <dbReference type="Pfam" id="PF02627"/>
    </source>
</evidence>
<comment type="caution">
    <text evidence="2">The sequence shown here is derived from an EMBL/GenBank/DDBJ whole genome shotgun (WGS) entry which is preliminary data.</text>
</comment>
<dbReference type="SUPFAM" id="SSF69118">
    <property type="entry name" value="AhpD-like"/>
    <property type="match status" value="1"/>
</dbReference>
<dbReference type="InterPro" id="IPR029032">
    <property type="entry name" value="AhpD-like"/>
</dbReference>
<dbReference type="PANTHER" id="PTHR35446:SF3">
    <property type="entry name" value="CMD DOMAIN-CONTAINING PROTEIN"/>
    <property type="match status" value="1"/>
</dbReference>
<dbReference type="InterPro" id="IPR003779">
    <property type="entry name" value="CMD-like"/>
</dbReference>
<evidence type="ECO:0000313" key="2">
    <source>
        <dbReference type="EMBL" id="TKS56627.1"/>
    </source>
</evidence>